<keyword evidence="8 10" id="KW-0472">Membrane</keyword>
<evidence type="ECO:0000259" key="11">
    <source>
        <dbReference type="Pfam" id="PF00482"/>
    </source>
</evidence>
<organism evidence="12 13">
    <name type="scientific">Rhodanobacter lindaniclasticus</name>
    <dbReference type="NCBI Taxonomy" id="75310"/>
    <lineage>
        <taxon>Bacteria</taxon>
        <taxon>Pseudomonadati</taxon>
        <taxon>Pseudomonadota</taxon>
        <taxon>Gammaproteobacteria</taxon>
        <taxon>Lysobacterales</taxon>
        <taxon>Rhodanobacteraceae</taxon>
        <taxon>Rhodanobacter</taxon>
    </lineage>
</organism>
<evidence type="ECO:0000256" key="5">
    <source>
        <dbReference type="ARBA" id="ARBA00022519"/>
    </source>
</evidence>
<dbReference type="FunFam" id="1.20.81.30:FF:000001">
    <property type="entry name" value="Type II secretion system protein F"/>
    <property type="match status" value="2"/>
</dbReference>
<dbReference type="InterPro" id="IPR042094">
    <property type="entry name" value="T2SS_GspF_sf"/>
</dbReference>
<dbReference type="PANTHER" id="PTHR30012">
    <property type="entry name" value="GENERAL SECRETION PATHWAY PROTEIN"/>
    <property type="match status" value="1"/>
</dbReference>
<dbReference type="InterPro" id="IPR001992">
    <property type="entry name" value="T2SS_GspF/T4SS_PilC_CS"/>
</dbReference>
<evidence type="ECO:0000256" key="1">
    <source>
        <dbReference type="ARBA" id="ARBA00004429"/>
    </source>
</evidence>
<dbReference type="InterPro" id="IPR003004">
    <property type="entry name" value="GspF/PilC"/>
</dbReference>
<evidence type="ECO:0000256" key="9">
    <source>
        <dbReference type="RuleBase" id="RU003923"/>
    </source>
</evidence>
<feature type="transmembrane region" description="Helical" evidence="10">
    <location>
        <begin position="244"/>
        <end position="263"/>
    </location>
</feature>
<dbReference type="RefSeq" id="WP_136256967.1">
    <property type="nucleotide sequence ID" value="NZ_MWIO01000004.1"/>
</dbReference>
<gene>
    <name evidence="12" type="ORF">B1991_01650</name>
</gene>
<dbReference type="PANTHER" id="PTHR30012:SF7">
    <property type="entry name" value="PROTEIN TRANSPORT PROTEIN HOFC HOMOLOG"/>
    <property type="match status" value="1"/>
</dbReference>
<evidence type="ECO:0000256" key="2">
    <source>
        <dbReference type="ARBA" id="ARBA00005745"/>
    </source>
</evidence>
<dbReference type="GO" id="GO:0005886">
    <property type="term" value="C:plasma membrane"/>
    <property type="evidence" value="ECO:0007669"/>
    <property type="project" value="UniProtKB-SubCell"/>
</dbReference>
<dbReference type="Pfam" id="PF00482">
    <property type="entry name" value="T2SSF"/>
    <property type="match status" value="2"/>
</dbReference>
<evidence type="ECO:0000313" key="12">
    <source>
        <dbReference type="EMBL" id="THD09939.1"/>
    </source>
</evidence>
<proteinExistence type="inferred from homology"/>
<dbReference type="Gene3D" id="1.20.81.30">
    <property type="entry name" value="Type II secretion system (T2SS), domain F"/>
    <property type="match status" value="2"/>
</dbReference>
<keyword evidence="5" id="KW-0997">Cell inner membrane</keyword>
<dbReference type="EMBL" id="MWIO01000004">
    <property type="protein sequence ID" value="THD09939.1"/>
    <property type="molecule type" value="Genomic_DNA"/>
</dbReference>
<comment type="caution">
    <text evidence="12">The sequence shown here is derived from an EMBL/GenBank/DDBJ whole genome shotgun (WGS) entry which is preliminary data.</text>
</comment>
<keyword evidence="13" id="KW-1185">Reference proteome</keyword>
<dbReference type="AlphaFoldDB" id="A0A4S3KMA5"/>
<sequence length="426" mass="46256">MATATATAKARADKTRALGAQRAEVSHLTTYEWVALDKRGKRMKGDMPAKNASLVKAELRRQGMNPQTVRERAKPLFGASGSKIKPGDVAIFSRQIATMMASGVPMVQSFDIIADGQKNVRFKNVLLDVKQNIEGGASLHEALGRYPLQFDELYCNLVHAGETSGVLDTVLDTVATYKERTEAIKKKIKKALFYPMMVLAVVFIVILIMLLFVVPVFAKTFQDAGAQLPAPTQFLVDASEFMQGYWYIVVGIIVGSIAGIVIGKKRSPKFAHFLDRVALKMPVMGDIVRNSAIARFARTLGVTFRAGVPLVEALDAVAGATGSAVYSDAVRQMRDDISVGHQLQLAMKQTGLFPNMVVQMTGIGEESGSLDSMLFKVAEFYEEEVSNAVDTLSTLLEPLIMVVLGTLVGGIVIALYLPIFKLAGTF</sequence>
<keyword evidence="3 9" id="KW-0813">Transport</keyword>
<evidence type="ECO:0000256" key="3">
    <source>
        <dbReference type="ARBA" id="ARBA00022448"/>
    </source>
</evidence>
<comment type="similarity">
    <text evidence="2 9">Belongs to the GSP F family.</text>
</comment>
<evidence type="ECO:0000256" key="6">
    <source>
        <dbReference type="ARBA" id="ARBA00022692"/>
    </source>
</evidence>
<dbReference type="PROSITE" id="PS00874">
    <property type="entry name" value="T2SP_F"/>
    <property type="match status" value="1"/>
</dbReference>
<evidence type="ECO:0000256" key="4">
    <source>
        <dbReference type="ARBA" id="ARBA00022475"/>
    </source>
</evidence>
<feature type="domain" description="Type II secretion system protein GspF" evidence="11">
    <location>
        <begin position="296"/>
        <end position="418"/>
    </location>
</feature>
<feature type="domain" description="Type II secretion system protein GspF" evidence="11">
    <location>
        <begin position="92"/>
        <end position="215"/>
    </location>
</feature>
<dbReference type="InterPro" id="IPR018076">
    <property type="entry name" value="T2SS_GspF_dom"/>
</dbReference>
<dbReference type="OrthoDB" id="9805682at2"/>
<keyword evidence="6 9" id="KW-0812">Transmembrane</keyword>
<comment type="subcellular location">
    <subcellularLocation>
        <location evidence="1 9">Cell inner membrane</location>
        <topology evidence="1 9">Multi-pass membrane protein</topology>
    </subcellularLocation>
</comment>
<name>A0A4S3KMA5_9GAMM</name>
<dbReference type="Proteomes" id="UP000306317">
    <property type="component" value="Unassembled WGS sequence"/>
</dbReference>
<keyword evidence="7 10" id="KW-1133">Transmembrane helix</keyword>
<protein>
    <submittedName>
        <fullName evidence="12">Type II secretory pathway protein</fullName>
    </submittedName>
</protein>
<evidence type="ECO:0000313" key="13">
    <source>
        <dbReference type="Proteomes" id="UP000306317"/>
    </source>
</evidence>
<reference evidence="12 13" key="1">
    <citation type="submission" date="2017-02" db="EMBL/GenBank/DDBJ databases">
        <title>Whole genome sequencing of Rhodanobacter lindaniclasticus DSM 17932.</title>
        <authorList>
            <person name="Kumar S."/>
            <person name="Patil P."/>
            <person name="Patil P.B."/>
        </authorList>
    </citation>
    <scope>NUCLEOTIDE SEQUENCE [LARGE SCALE GENOMIC DNA]</scope>
    <source>
        <strain evidence="12 13">DSM 17932</strain>
    </source>
</reference>
<evidence type="ECO:0000256" key="7">
    <source>
        <dbReference type="ARBA" id="ARBA00022989"/>
    </source>
</evidence>
<accession>A0A4S3KMA5</accession>
<dbReference type="GO" id="GO:0015628">
    <property type="term" value="P:protein secretion by the type II secretion system"/>
    <property type="evidence" value="ECO:0007669"/>
    <property type="project" value="TreeGrafter"/>
</dbReference>
<feature type="transmembrane region" description="Helical" evidence="10">
    <location>
        <begin position="192"/>
        <end position="218"/>
    </location>
</feature>
<dbReference type="PRINTS" id="PR00812">
    <property type="entry name" value="BCTERIALGSPF"/>
</dbReference>
<feature type="transmembrane region" description="Helical" evidence="10">
    <location>
        <begin position="399"/>
        <end position="419"/>
    </location>
</feature>
<keyword evidence="4" id="KW-1003">Cell membrane</keyword>
<evidence type="ECO:0000256" key="8">
    <source>
        <dbReference type="ARBA" id="ARBA00023136"/>
    </source>
</evidence>
<evidence type="ECO:0000256" key="10">
    <source>
        <dbReference type="SAM" id="Phobius"/>
    </source>
</evidence>